<evidence type="ECO:0000313" key="3">
    <source>
        <dbReference type="EMBL" id="CAA6824356.1"/>
    </source>
</evidence>
<sequence length="111" mass="12315">MQKLSTLLGSILLTGCSLAIEPNLSQRPIPAADPIIINTSPTTIKAPVSELEETSAIKSPKEGEAYYIVKKKDTVFEIMRQTGVDWQTIIELNDLKAPKYQIHPGQQLRIK</sequence>
<accession>A0A6S6U9S3</accession>
<protein>
    <recommendedName>
        <fullName evidence="2">LysM domain-containing protein</fullName>
    </recommendedName>
</protein>
<name>A0A6S6U9S3_9GAMM</name>
<dbReference type="EMBL" id="CACVAY010000118">
    <property type="protein sequence ID" value="CAA6824356.1"/>
    <property type="molecule type" value="Genomic_DNA"/>
</dbReference>
<feature type="domain" description="LysM" evidence="2">
    <location>
        <begin position="65"/>
        <end position="110"/>
    </location>
</feature>
<proteinExistence type="predicted"/>
<keyword evidence="1" id="KW-0732">Signal</keyword>
<dbReference type="SMART" id="SM00257">
    <property type="entry name" value="LysM"/>
    <property type="match status" value="1"/>
</dbReference>
<dbReference type="InterPro" id="IPR018392">
    <property type="entry name" value="LysM"/>
</dbReference>
<gene>
    <name evidence="3" type="ORF">HELGO_WM21800</name>
</gene>
<feature type="signal peptide" evidence="1">
    <location>
        <begin position="1"/>
        <end position="19"/>
    </location>
</feature>
<dbReference type="AlphaFoldDB" id="A0A6S6U9S3"/>
<evidence type="ECO:0000259" key="2">
    <source>
        <dbReference type="PROSITE" id="PS51782"/>
    </source>
</evidence>
<dbReference type="InterPro" id="IPR036779">
    <property type="entry name" value="LysM_dom_sf"/>
</dbReference>
<dbReference type="SUPFAM" id="SSF54106">
    <property type="entry name" value="LysM domain"/>
    <property type="match status" value="1"/>
</dbReference>
<organism evidence="3">
    <name type="scientific">uncultured Thiotrichaceae bacterium</name>
    <dbReference type="NCBI Taxonomy" id="298394"/>
    <lineage>
        <taxon>Bacteria</taxon>
        <taxon>Pseudomonadati</taxon>
        <taxon>Pseudomonadota</taxon>
        <taxon>Gammaproteobacteria</taxon>
        <taxon>Thiotrichales</taxon>
        <taxon>Thiotrichaceae</taxon>
        <taxon>environmental samples</taxon>
    </lineage>
</organism>
<dbReference type="Gene3D" id="3.10.350.10">
    <property type="entry name" value="LysM domain"/>
    <property type="match status" value="1"/>
</dbReference>
<dbReference type="PROSITE" id="PS51257">
    <property type="entry name" value="PROKAR_LIPOPROTEIN"/>
    <property type="match status" value="1"/>
</dbReference>
<dbReference type="Pfam" id="PF01476">
    <property type="entry name" value="LysM"/>
    <property type="match status" value="1"/>
</dbReference>
<reference evidence="3" key="1">
    <citation type="submission" date="2020-01" db="EMBL/GenBank/DDBJ databases">
        <authorList>
            <person name="Meier V. D."/>
            <person name="Meier V D."/>
        </authorList>
    </citation>
    <scope>NUCLEOTIDE SEQUENCE</scope>
    <source>
        <strain evidence="3">HLG_WM_MAG_07</strain>
    </source>
</reference>
<dbReference type="PROSITE" id="PS51782">
    <property type="entry name" value="LYSM"/>
    <property type="match status" value="1"/>
</dbReference>
<feature type="chain" id="PRO_5028044937" description="LysM domain-containing protein" evidence="1">
    <location>
        <begin position="20"/>
        <end position="111"/>
    </location>
</feature>
<evidence type="ECO:0000256" key="1">
    <source>
        <dbReference type="SAM" id="SignalP"/>
    </source>
</evidence>